<dbReference type="PANTHER" id="PTHR42786">
    <property type="entry name" value="TRNA/RRNA METHYLTRANSFERASE"/>
    <property type="match status" value="1"/>
</dbReference>
<dbReference type="NCBIfam" id="TIGR00050">
    <property type="entry name" value="rRNA_methyl_1"/>
    <property type="match status" value="1"/>
</dbReference>
<dbReference type="GO" id="GO:0160206">
    <property type="term" value="F:tRNA (cytidine(32)/uridine(32)-2'-O)-methyltransferase activity"/>
    <property type="evidence" value="ECO:0007669"/>
    <property type="project" value="UniProtKB-EC"/>
</dbReference>
<name>A0A5P9CGL0_9VIBR</name>
<comment type="catalytic activity">
    <reaction evidence="5">
        <text>cytidine(32) in tRNA + S-adenosyl-L-methionine = 2'-O-methylcytidine(32) in tRNA + S-adenosyl-L-homocysteine + H(+)</text>
        <dbReference type="Rhea" id="RHEA:42932"/>
        <dbReference type="Rhea" id="RHEA-COMP:10288"/>
        <dbReference type="Rhea" id="RHEA-COMP:10289"/>
        <dbReference type="ChEBI" id="CHEBI:15378"/>
        <dbReference type="ChEBI" id="CHEBI:57856"/>
        <dbReference type="ChEBI" id="CHEBI:59789"/>
        <dbReference type="ChEBI" id="CHEBI:74495"/>
        <dbReference type="ChEBI" id="CHEBI:82748"/>
        <dbReference type="EC" id="2.1.1.200"/>
    </reaction>
</comment>
<dbReference type="InterPro" id="IPR029028">
    <property type="entry name" value="Alpha/beta_knot_MTases"/>
</dbReference>
<organism evidence="7 8">
    <name type="scientific">Vibrio aquimaris</name>
    <dbReference type="NCBI Taxonomy" id="2587862"/>
    <lineage>
        <taxon>Bacteria</taxon>
        <taxon>Pseudomonadati</taxon>
        <taxon>Pseudomonadota</taxon>
        <taxon>Gammaproteobacteria</taxon>
        <taxon>Vibrionales</taxon>
        <taxon>Vibrionaceae</taxon>
        <taxon>Vibrio</taxon>
    </lineage>
</organism>
<evidence type="ECO:0000256" key="5">
    <source>
        <dbReference type="RuleBase" id="RU362024"/>
    </source>
</evidence>
<gene>
    <name evidence="5 7" type="primary">trmJ</name>
    <name evidence="7" type="ORF">FIV01_02830</name>
</gene>
<dbReference type="EC" id="2.1.1.200" evidence="5"/>
<dbReference type="GO" id="GO:0003723">
    <property type="term" value="F:RNA binding"/>
    <property type="evidence" value="ECO:0007669"/>
    <property type="project" value="InterPro"/>
</dbReference>
<dbReference type="Proteomes" id="UP000326936">
    <property type="component" value="Chromosome"/>
</dbReference>
<keyword evidence="4 5" id="KW-0949">S-adenosyl-L-methionine</keyword>
<dbReference type="NCBIfam" id="NF011694">
    <property type="entry name" value="PRK15114.1"/>
    <property type="match status" value="1"/>
</dbReference>
<keyword evidence="8" id="KW-1185">Reference proteome</keyword>
<keyword evidence="3 7" id="KW-0808">Transferase</keyword>
<dbReference type="PIRSF" id="PIRSF004808">
    <property type="entry name" value="LasT"/>
    <property type="match status" value="1"/>
</dbReference>
<dbReference type="GO" id="GO:0106339">
    <property type="term" value="F:tRNA (cytidine(32)-2'-O)-methyltransferase activity"/>
    <property type="evidence" value="ECO:0007669"/>
    <property type="project" value="RHEA"/>
</dbReference>
<keyword evidence="5" id="KW-0819">tRNA processing</keyword>
<dbReference type="InterPro" id="IPR001537">
    <property type="entry name" value="SpoU_MeTrfase"/>
</dbReference>
<dbReference type="CDD" id="cd18093">
    <property type="entry name" value="SpoU-like_TrmJ"/>
    <property type="match status" value="1"/>
</dbReference>
<dbReference type="InterPro" id="IPR004384">
    <property type="entry name" value="RNA_MeTrfase_TrmJ/LasT"/>
</dbReference>
<reference evidence="7 8" key="1">
    <citation type="submission" date="2019-10" db="EMBL/GenBank/DDBJ databases">
        <title>Complete genome sequence of Vibrio sp. strain THAF100, isolated from non-filtered water from the water column of tank 6 of a marine aquarium containing stony-coral fragments. Water maintained at 26 degree C.</title>
        <authorList>
            <person name="Ruckert C."/>
            <person name="Franco A."/>
            <person name="Kalinowski J."/>
            <person name="Glaeser S."/>
        </authorList>
    </citation>
    <scope>NUCLEOTIDE SEQUENCE [LARGE SCALE GENOMIC DNA]</scope>
    <source>
        <strain evidence="7 8">THAF100</strain>
    </source>
</reference>
<dbReference type="FunFam" id="3.40.1280.10:FF:000006">
    <property type="entry name" value="Uncharacterized tRNA/rRNA methyltransferase HI_0380"/>
    <property type="match status" value="1"/>
</dbReference>
<dbReference type="InterPro" id="IPR029026">
    <property type="entry name" value="tRNA_m1G_MTases_N"/>
</dbReference>
<proteinExistence type="inferred from homology"/>
<keyword evidence="2 5" id="KW-0489">Methyltransferase</keyword>
<dbReference type="Gene3D" id="3.40.1280.10">
    <property type="match status" value="1"/>
</dbReference>
<evidence type="ECO:0000313" key="7">
    <source>
        <dbReference type="EMBL" id="QFT25374.1"/>
    </source>
</evidence>
<comment type="subunit">
    <text evidence="5">Homodimer.</text>
</comment>
<dbReference type="SUPFAM" id="SSF75217">
    <property type="entry name" value="alpha/beta knot"/>
    <property type="match status" value="1"/>
</dbReference>
<dbReference type="EMBL" id="CP045350">
    <property type="protein sequence ID" value="QFT25374.1"/>
    <property type="molecule type" value="Genomic_DNA"/>
</dbReference>
<comment type="similarity">
    <text evidence="1">Belongs to the class IV-like SAM-binding methyltransferase superfamily. RNA methyltransferase TrmH family.</text>
</comment>
<feature type="domain" description="tRNA/rRNA methyltransferase SpoU type" evidence="6">
    <location>
        <begin position="40"/>
        <end position="188"/>
    </location>
</feature>
<dbReference type="AlphaFoldDB" id="A0A5P9CGL0"/>
<protein>
    <recommendedName>
        <fullName evidence="5">tRNA (cytidine/uridine-2'-O-)-methyltransferase TrmJ</fullName>
        <ecNumber evidence="5">2.1.1.200</ecNumber>
    </recommendedName>
    <alternativeName>
        <fullName evidence="5">tRNA (cytidine(32)/uridine(32)-2'-O)-methyltransferase</fullName>
    </alternativeName>
    <alternativeName>
        <fullName evidence="5">tRNA Cm32/Um32 methyltransferase</fullName>
    </alternativeName>
</protein>
<dbReference type="Gene3D" id="1.10.8.590">
    <property type="match status" value="1"/>
</dbReference>
<dbReference type="GO" id="GO:0002128">
    <property type="term" value="P:tRNA nucleoside ribose methylation"/>
    <property type="evidence" value="ECO:0007669"/>
    <property type="project" value="TreeGrafter"/>
</dbReference>
<evidence type="ECO:0000313" key="8">
    <source>
        <dbReference type="Proteomes" id="UP000326936"/>
    </source>
</evidence>
<accession>A0A5P9CGL0</accession>
<dbReference type="PANTHER" id="PTHR42786:SF2">
    <property type="entry name" value="TRNA (CYTIDINE_URIDINE-2'-O-)-METHYLTRANSFERASE TRMJ"/>
    <property type="match status" value="1"/>
</dbReference>
<dbReference type="GO" id="GO:0005829">
    <property type="term" value="C:cytosol"/>
    <property type="evidence" value="ECO:0007669"/>
    <property type="project" value="TreeGrafter"/>
</dbReference>
<dbReference type="Pfam" id="PF00588">
    <property type="entry name" value="SpoU_methylase"/>
    <property type="match status" value="1"/>
</dbReference>
<evidence type="ECO:0000256" key="2">
    <source>
        <dbReference type="ARBA" id="ARBA00022603"/>
    </source>
</evidence>
<dbReference type="KEGG" id="vaq:FIV01_02830"/>
<comment type="function">
    <text evidence="5">Catalyzes the formation of 2'O-methylated cytidine (Cm32) or 2'O-methylated uridine (Um32) at position 32 in tRNA.</text>
</comment>
<evidence type="ECO:0000256" key="3">
    <source>
        <dbReference type="ARBA" id="ARBA00022679"/>
    </source>
</evidence>
<comment type="subcellular location">
    <subcellularLocation>
        <location evidence="5">Cytoplasm</location>
    </subcellularLocation>
</comment>
<sequence>MEAGVFLFYQSKGCDVFNSEYVNIARFKHTVWENPMLDNVKVVLVGTSHSGNIGSAARAMKVMGLSNLVLVEPQCEIDQQAMSMSSGATDILESASIVSCLTEAISDCSLVVGSSARSRTLEWPMLEPRECGRKFIEQASFSPTALVFGRERTGLTNEELQTCHFHVCIPANPEYSSLNLAMAVQTLSYEVRMAYLDHEKATYQPAETCEFPRHKELELFFSHLESVVKSIDFISDKQPGKVMNKLRRLFTRARPEAQELNILRGILTAVEKKLP</sequence>
<comment type="catalytic activity">
    <reaction evidence="5">
        <text>uridine(32) in tRNA + S-adenosyl-L-methionine = 2'-O-methyluridine(32) in tRNA + S-adenosyl-L-homocysteine + H(+)</text>
        <dbReference type="Rhea" id="RHEA:42936"/>
        <dbReference type="Rhea" id="RHEA-COMP:10107"/>
        <dbReference type="Rhea" id="RHEA-COMP:10290"/>
        <dbReference type="ChEBI" id="CHEBI:15378"/>
        <dbReference type="ChEBI" id="CHEBI:57856"/>
        <dbReference type="ChEBI" id="CHEBI:59789"/>
        <dbReference type="ChEBI" id="CHEBI:65315"/>
        <dbReference type="ChEBI" id="CHEBI:74478"/>
        <dbReference type="EC" id="2.1.1.200"/>
    </reaction>
</comment>
<keyword evidence="5" id="KW-0963">Cytoplasm</keyword>
<evidence type="ECO:0000256" key="1">
    <source>
        <dbReference type="ARBA" id="ARBA00007228"/>
    </source>
</evidence>
<evidence type="ECO:0000259" key="6">
    <source>
        <dbReference type="Pfam" id="PF00588"/>
    </source>
</evidence>
<evidence type="ECO:0000256" key="4">
    <source>
        <dbReference type="ARBA" id="ARBA00022691"/>
    </source>
</evidence>